<dbReference type="InterPro" id="IPR029044">
    <property type="entry name" value="Nucleotide-diphossugar_trans"/>
</dbReference>
<dbReference type="CDD" id="cd04184">
    <property type="entry name" value="GT2_RfbC_Mx_like"/>
    <property type="match status" value="1"/>
</dbReference>
<keyword evidence="3" id="KW-0808">Transferase</keyword>
<dbReference type="InterPro" id="IPR050834">
    <property type="entry name" value="Glycosyltransf_2"/>
</dbReference>
<dbReference type="EMBL" id="VTUX01000006">
    <property type="protein sequence ID" value="KAA1190069.1"/>
    <property type="molecule type" value="Genomic_DNA"/>
</dbReference>
<dbReference type="GO" id="GO:0016740">
    <property type="term" value="F:transferase activity"/>
    <property type="evidence" value="ECO:0007669"/>
    <property type="project" value="UniProtKB-KW"/>
</dbReference>
<evidence type="ECO:0000256" key="1">
    <source>
        <dbReference type="SAM" id="MobiDB-lite"/>
    </source>
</evidence>
<comment type="caution">
    <text evidence="3">The sequence shown here is derived from an EMBL/GenBank/DDBJ whole genome shotgun (WGS) entry which is preliminary data.</text>
</comment>
<evidence type="ECO:0000313" key="3">
    <source>
        <dbReference type="EMBL" id="KAA1190069.1"/>
    </source>
</evidence>
<dbReference type="PANTHER" id="PTHR43685:SF2">
    <property type="entry name" value="GLYCOSYLTRANSFERASE 2-LIKE DOMAIN-CONTAINING PROTEIN"/>
    <property type="match status" value="1"/>
</dbReference>
<name>A0A5B0WW10_9GAMM</name>
<evidence type="ECO:0000313" key="4">
    <source>
        <dbReference type="Proteomes" id="UP000323708"/>
    </source>
</evidence>
<protein>
    <submittedName>
        <fullName evidence="3">Glycosyltransferase</fullName>
    </submittedName>
</protein>
<dbReference type="InterPro" id="IPR001173">
    <property type="entry name" value="Glyco_trans_2-like"/>
</dbReference>
<organism evidence="3 4">
    <name type="scientific">Pseudohalioglobus sediminis</name>
    <dbReference type="NCBI Taxonomy" id="2606449"/>
    <lineage>
        <taxon>Bacteria</taxon>
        <taxon>Pseudomonadati</taxon>
        <taxon>Pseudomonadota</taxon>
        <taxon>Gammaproteobacteria</taxon>
        <taxon>Cellvibrionales</taxon>
        <taxon>Halieaceae</taxon>
        <taxon>Pseudohalioglobus</taxon>
    </lineage>
</organism>
<dbReference type="Pfam" id="PF00535">
    <property type="entry name" value="Glycos_transf_2"/>
    <property type="match status" value="1"/>
</dbReference>
<dbReference type="RefSeq" id="WP_149611968.1">
    <property type="nucleotide sequence ID" value="NZ_VTUX01000006.1"/>
</dbReference>
<dbReference type="Proteomes" id="UP000323708">
    <property type="component" value="Unassembled WGS sequence"/>
</dbReference>
<keyword evidence="4" id="KW-1185">Reference proteome</keyword>
<accession>A0A5B0WW10</accession>
<dbReference type="PANTHER" id="PTHR43685">
    <property type="entry name" value="GLYCOSYLTRANSFERASE"/>
    <property type="match status" value="1"/>
</dbReference>
<dbReference type="SUPFAM" id="SSF53448">
    <property type="entry name" value="Nucleotide-diphospho-sugar transferases"/>
    <property type="match status" value="1"/>
</dbReference>
<proteinExistence type="predicted"/>
<evidence type="ECO:0000259" key="2">
    <source>
        <dbReference type="Pfam" id="PF00535"/>
    </source>
</evidence>
<dbReference type="Gene3D" id="3.90.550.10">
    <property type="entry name" value="Spore Coat Polysaccharide Biosynthesis Protein SpsA, Chain A"/>
    <property type="match status" value="1"/>
</dbReference>
<sequence>MSEAAANWHVSQASYESWLREVEAPMRKRMQSIDGPLISIVLTTYNTPQHWLCQAVDSVCRQRYQNWELCIVDDGSTETAVWGTLVEYRQRDARIKVKRATTNSGIATAGNSAIAMATGDYVAFMDHDDCLPDHALLCVAHELAQHAGARLLYTDADHLDINGQRCRPYFKPAWNHELLLGQNYLNHLTVIATPLLQELGGLRQGYDGSQDYDLLLRAVELLQADQIRHIPAVLYHWREVPDSVSRSDLASAAAAARRAVQEHLQRIGSPASVHPARGALIYNRVDWPLPQPRPSIAVLRQYEPATAPEQVRHKTATHDGITVIECPRPATLPQLLAQLDACDLQRCDMLCSVPPGSQPRGSEWLMSLAAIAGRREVGCVGTALDHGGEPGPPPVVSGELGCETYWGGGRAYFAAARLDREVLLLEQQAPLLLRQEHLRALAAAADASLESYPVHMALALGCQRMGLRNIWTPGILATVPAGAPPDDFAVSAPEVQSDDDPNYNPNLAFCRQRPETA</sequence>
<dbReference type="AlphaFoldDB" id="A0A5B0WW10"/>
<gene>
    <name evidence="3" type="ORF">F0M18_13460</name>
</gene>
<feature type="domain" description="Glycosyltransferase 2-like" evidence="2">
    <location>
        <begin position="39"/>
        <end position="145"/>
    </location>
</feature>
<reference evidence="3 4" key="1">
    <citation type="submission" date="2019-09" db="EMBL/GenBank/DDBJ databases">
        <authorList>
            <person name="Chen X.-Y."/>
        </authorList>
    </citation>
    <scope>NUCLEOTIDE SEQUENCE [LARGE SCALE GENOMIC DNA]</scope>
    <source>
        <strain evidence="3 4">NY5</strain>
    </source>
</reference>
<feature type="region of interest" description="Disordered" evidence="1">
    <location>
        <begin position="489"/>
        <end position="517"/>
    </location>
</feature>